<evidence type="ECO:0000313" key="1">
    <source>
        <dbReference type="EMBL" id="KAJ3555948.1"/>
    </source>
</evidence>
<organism evidence="1 2">
    <name type="scientific">Phlebia brevispora</name>
    <dbReference type="NCBI Taxonomy" id="194682"/>
    <lineage>
        <taxon>Eukaryota</taxon>
        <taxon>Fungi</taxon>
        <taxon>Dikarya</taxon>
        <taxon>Basidiomycota</taxon>
        <taxon>Agaricomycotina</taxon>
        <taxon>Agaricomycetes</taxon>
        <taxon>Polyporales</taxon>
        <taxon>Meruliaceae</taxon>
        <taxon>Phlebia</taxon>
    </lineage>
</organism>
<accession>A0ACC1T8W3</accession>
<sequence length="608" mass="66920">MKEAAWKYAHHSQIILDGTFGICNKKMLLFIAMGVDEANRGVPLAFFLFSAPQDNQRTCAGYDMEILERMLRVWLQSLGTRDGEAFEVWVAITDTDLMEHLKGRLKRLEDALVEMVEFSVAKTLLQQERETLIALRTSAGPGDSSDTTYTKALEGALEHVDWSRFGRLTAAALLKRPVNKVLPTTNHLESFNGVLKREHLSRWRKGGQRLRLDVLIHVLVNNVLPSIFRLRELENLESARCKAIIEKLPGGLALIRAREGTSKTLGPLAYLAPDDARDHAAAELVSCKQISAPSLDDTGNTLTFSCYSSLAVEGEAHPTKYDIILRTDGTGSCSCKDFTTRGSACKHMHAALAKILILRASGINIPFIYLPTSIEDVYTLRARQLANNFSITPGPSFLIDTDPIADVTAAIEALMLDTKSDEGSENGGVEDAEAKVLPESDNESAVEDQPSEDVNLVPPVACRVEVRDGERIGDSAVIAGTSQEGLNDQTLARVMFDLEHIQPKLNQLADWLRSTHLTAEASAERQKRIIGMRTSFRSSVDNVTQQLDRLALESATHTRTLTSVLSPPSRAITPPPIPSKHGKRPAVDIIGPSPERKAQRRHDSHAPH</sequence>
<keyword evidence="2" id="KW-1185">Reference proteome</keyword>
<dbReference type="Proteomes" id="UP001148662">
    <property type="component" value="Unassembled WGS sequence"/>
</dbReference>
<dbReference type="EMBL" id="JANHOG010000285">
    <property type="protein sequence ID" value="KAJ3555948.1"/>
    <property type="molecule type" value="Genomic_DNA"/>
</dbReference>
<name>A0ACC1T8W3_9APHY</name>
<evidence type="ECO:0000313" key="2">
    <source>
        <dbReference type="Proteomes" id="UP001148662"/>
    </source>
</evidence>
<gene>
    <name evidence="1" type="ORF">NM688_g2298</name>
</gene>
<reference evidence="1" key="1">
    <citation type="submission" date="2022-07" db="EMBL/GenBank/DDBJ databases">
        <title>Genome Sequence of Phlebia brevispora.</title>
        <authorList>
            <person name="Buettner E."/>
        </authorList>
    </citation>
    <scope>NUCLEOTIDE SEQUENCE</scope>
    <source>
        <strain evidence="1">MPL23</strain>
    </source>
</reference>
<proteinExistence type="predicted"/>
<protein>
    <submittedName>
        <fullName evidence="1">Uncharacterized protein</fullName>
    </submittedName>
</protein>
<comment type="caution">
    <text evidence="1">The sequence shown here is derived from an EMBL/GenBank/DDBJ whole genome shotgun (WGS) entry which is preliminary data.</text>
</comment>